<evidence type="ECO:0000313" key="3">
    <source>
        <dbReference type="EMBL" id="KAF6148792.1"/>
    </source>
</evidence>
<proteinExistence type="inferred from homology"/>
<organism evidence="3 4">
    <name type="scientific">Kingdonia uniflora</name>
    <dbReference type="NCBI Taxonomy" id="39325"/>
    <lineage>
        <taxon>Eukaryota</taxon>
        <taxon>Viridiplantae</taxon>
        <taxon>Streptophyta</taxon>
        <taxon>Embryophyta</taxon>
        <taxon>Tracheophyta</taxon>
        <taxon>Spermatophyta</taxon>
        <taxon>Magnoliopsida</taxon>
        <taxon>Ranunculales</taxon>
        <taxon>Circaeasteraceae</taxon>
        <taxon>Kingdonia</taxon>
    </lineage>
</organism>
<comment type="similarity">
    <text evidence="1">Belongs to the LOB domain-containing protein family.</text>
</comment>
<accession>A0A7J7M1S1</accession>
<dbReference type="AlphaFoldDB" id="A0A7J7M1S1"/>
<protein>
    <recommendedName>
        <fullName evidence="2">LOB domain-containing protein</fullName>
    </recommendedName>
</protein>
<evidence type="ECO:0000259" key="2">
    <source>
        <dbReference type="PROSITE" id="PS50891"/>
    </source>
</evidence>
<dbReference type="InterPro" id="IPR004883">
    <property type="entry name" value="LOB"/>
</dbReference>
<dbReference type="PANTHER" id="PTHR31301:SF103">
    <property type="entry name" value="LOB DOMAIN-CONTAINING PROTEIN 5-RELATED"/>
    <property type="match status" value="1"/>
</dbReference>
<name>A0A7J7M1S1_9MAGN</name>
<sequence>MANGACASCKYQRRKCQEDCFLAPYFPSDRCEDFQLVQKLFGVSNVMKMLKSVAVEQRSMAAESLVIEARMRRDRPLSEMYNIGAMENFGTGCSVSTAPLQQVQEIKPLSVVPYDLVMDPLHQNMNTENREGSEESCVASTAGDELLDGVPAKAPYDSITSTLHNNMNNKNCESSEESWYEDFIYSSFLAVSCALN</sequence>
<dbReference type="EMBL" id="JACGCM010001826">
    <property type="protein sequence ID" value="KAF6148792.1"/>
    <property type="molecule type" value="Genomic_DNA"/>
</dbReference>
<feature type="domain" description="LOB" evidence="2">
    <location>
        <begin position="4"/>
        <end position="106"/>
    </location>
</feature>
<keyword evidence="4" id="KW-1185">Reference proteome</keyword>
<evidence type="ECO:0000313" key="4">
    <source>
        <dbReference type="Proteomes" id="UP000541444"/>
    </source>
</evidence>
<comment type="caution">
    <text evidence="3">The sequence shown here is derived from an EMBL/GenBank/DDBJ whole genome shotgun (WGS) entry which is preliminary data.</text>
</comment>
<dbReference type="Proteomes" id="UP000541444">
    <property type="component" value="Unassembled WGS sequence"/>
</dbReference>
<evidence type="ECO:0000256" key="1">
    <source>
        <dbReference type="ARBA" id="ARBA00005474"/>
    </source>
</evidence>
<dbReference type="Pfam" id="PF03195">
    <property type="entry name" value="LOB"/>
    <property type="match status" value="1"/>
</dbReference>
<dbReference type="OrthoDB" id="1937566at2759"/>
<gene>
    <name evidence="3" type="ORF">GIB67_038125</name>
</gene>
<reference evidence="3 4" key="1">
    <citation type="journal article" date="2020" name="IScience">
        <title>Genome Sequencing of the Endangered Kingdonia uniflora (Circaeasteraceae, Ranunculales) Reveals Potential Mechanisms of Evolutionary Specialization.</title>
        <authorList>
            <person name="Sun Y."/>
            <person name="Deng T."/>
            <person name="Zhang A."/>
            <person name="Moore M.J."/>
            <person name="Landis J.B."/>
            <person name="Lin N."/>
            <person name="Zhang H."/>
            <person name="Zhang X."/>
            <person name="Huang J."/>
            <person name="Zhang X."/>
            <person name="Sun H."/>
            <person name="Wang H."/>
        </authorList>
    </citation>
    <scope>NUCLEOTIDE SEQUENCE [LARGE SCALE GENOMIC DNA]</scope>
    <source>
        <strain evidence="3">TB1705</strain>
        <tissue evidence="3">Leaf</tissue>
    </source>
</reference>
<dbReference type="PROSITE" id="PS50891">
    <property type="entry name" value="LOB"/>
    <property type="match status" value="1"/>
</dbReference>
<dbReference type="PANTHER" id="PTHR31301">
    <property type="entry name" value="LOB DOMAIN-CONTAINING PROTEIN 4-RELATED"/>
    <property type="match status" value="1"/>
</dbReference>